<comment type="caution">
    <text evidence="3">The sequence shown here is derived from an EMBL/GenBank/DDBJ whole genome shotgun (WGS) entry which is preliminary data.</text>
</comment>
<feature type="transmembrane region" description="Helical" evidence="1">
    <location>
        <begin position="79"/>
        <end position="99"/>
    </location>
</feature>
<dbReference type="EMBL" id="JAFLHG010000016">
    <property type="protein sequence ID" value="MBT8799272.1"/>
    <property type="molecule type" value="Genomic_DNA"/>
</dbReference>
<keyword evidence="2" id="KW-0732">Signal</keyword>
<keyword evidence="1" id="KW-0812">Transmembrane</keyword>
<evidence type="ECO:0000313" key="3">
    <source>
        <dbReference type="EMBL" id="MBT8799272.1"/>
    </source>
</evidence>
<sequence length="165" mass="16277">MTLHLLALGPAALSLCCLAADRRARRAGDVVASVVMIVAMADAAVTGLIPVVCWAVVLLAAAMALAARARARRADAGGALPVHAATGMIVMAALMLAMAGDGGALVAPPHSHHAAPAPALVAAIAAAAYVAASVVLARRGRSMLDRAQYAGMAASVALMTLGVVA</sequence>
<feature type="transmembrane region" description="Helical" evidence="1">
    <location>
        <begin position="119"/>
        <end position="137"/>
    </location>
</feature>
<evidence type="ECO:0000256" key="1">
    <source>
        <dbReference type="SAM" id="Phobius"/>
    </source>
</evidence>
<feature type="signal peptide" evidence="2">
    <location>
        <begin position="1"/>
        <end position="19"/>
    </location>
</feature>
<evidence type="ECO:0008006" key="5">
    <source>
        <dbReference type="Google" id="ProtNLM"/>
    </source>
</evidence>
<evidence type="ECO:0000256" key="2">
    <source>
        <dbReference type="SAM" id="SignalP"/>
    </source>
</evidence>
<feature type="transmembrane region" description="Helical" evidence="1">
    <location>
        <begin position="43"/>
        <end position="67"/>
    </location>
</feature>
<dbReference type="Proteomes" id="UP000740605">
    <property type="component" value="Unassembled WGS sequence"/>
</dbReference>
<keyword evidence="1" id="KW-1133">Transmembrane helix</keyword>
<accession>A0ABS5XXI8</accession>
<keyword evidence="1" id="KW-0472">Membrane</keyword>
<proteinExistence type="predicted"/>
<reference evidence="3 4" key="1">
    <citation type="submission" date="2021-03" db="EMBL/GenBank/DDBJ databases">
        <title>Microbacterium pauli sp. nov., isolated from microfiltered milk.</title>
        <authorList>
            <person name="Bellassi P."/>
            <person name="Fontana A."/>
            <person name="Callegari M.L."/>
            <person name="Lorenzo M."/>
            <person name="Cappa F."/>
        </authorList>
    </citation>
    <scope>NUCLEOTIDE SEQUENCE [LARGE SCALE GENOMIC DNA]</scope>
    <source>
        <strain evidence="3 4">DSM 18909</strain>
    </source>
</reference>
<feature type="chain" id="PRO_5047330444" description="DUF5134 domain-containing protein" evidence="2">
    <location>
        <begin position="20"/>
        <end position="165"/>
    </location>
</feature>
<evidence type="ECO:0000313" key="4">
    <source>
        <dbReference type="Proteomes" id="UP000740605"/>
    </source>
</evidence>
<protein>
    <recommendedName>
        <fullName evidence="5">DUF5134 domain-containing protein</fullName>
    </recommendedName>
</protein>
<name>A0ABS5XXI8_9MICO</name>
<organism evidence="3 4">
    <name type="scientific">Microbacterium flavum</name>
    <dbReference type="NCBI Taxonomy" id="415216"/>
    <lineage>
        <taxon>Bacteria</taxon>
        <taxon>Bacillati</taxon>
        <taxon>Actinomycetota</taxon>
        <taxon>Actinomycetes</taxon>
        <taxon>Micrococcales</taxon>
        <taxon>Microbacteriaceae</taxon>
        <taxon>Microbacterium</taxon>
    </lineage>
</organism>
<gene>
    <name evidence="3" type="ORF">J0P97_14530</name>
</gene>
<keyword evidence="4" id="KW-1185">Reference proteome</keyword>
<dbReference type="RefSeq" id="WP_215488505.1">
    <property type="nucleotide sequence ID" value="NZ_BAAAPJ010000001.1"/>
</dbReference>